<evidence type="ECO:0000313" key="1">
    <source>
        <dbReference type="EMBL" id="PSB57909.1"/>
    </source>
</evidence>
<reference evidence="1 2" key="1">
    <citation type="submission" date="2018-03" db="EMBL/GenBank/DDBJ databases">
        <title>The ancient ancestry and fast evolution of plastids.</title>
        <authorList>
            <person name="Moore K.R."/>
            <person name="Magnabosco C."/>
            <person name="Momper L."/>
            <person name="Gold D.A."/>
            <person name="Bosak T."/>
            <person name="Fournier G.P."/>
        </authorList>
    </citation>
    <scope>NUCLEOTIDE SEQUENCE [LARGE SCALE GENOMIC DNA]</scope>
    <source>
        <strain evidence="1 2">CCALA 037</strain>
    </source>
</reference>
<dbReference type="InterPro" id="IPR003772">
    <property type="entry name" value="YceD"/>
</dbReference>
<organism evidence="1 2">
    <name type="scientific">Chamaesiphon polymorphus CCALA 037</name>
    <dbReference type="NCBI Taxonomy" id="2107692"/>
    <lineage>
        <taxon>Bacteria</taxon>
        <taxon>Bacillati</taxon>
        <taxon>Cyanobacteriota</taxon>
        <taxon>Cyanophyceae</taxon>
        <taxon>Gomontiellales</taxon>
        <taxon>Chamaesiphonaceae</taxon>
        <taxon>Chamaesiphon</taxon>
    </lineage>
</organism>
<dbReference type="OrthoDB" id="9786554at2"/>
<proteinExistence type="predicted"/>
<evidence type="ECO:0000313" key="2">
    <source>
        <dbReference type="Proteomes" id="UP000238937"/>
    </source>
</evidence>
<protein>
    <submittedName>
        <fullName evidence="1">Metal-binding protein</fullName>
    </submittedName>
</protein>
<dbReference type="Pfam" id="PF02620">
    <property type="entry name" value="YceD"/>
    <property type="match status" value="1"/>
</dbReference>
<sequence length="174" mass="19897">MEPLYIPQLANRKDRTLEIIVDRLIPDFETLTPVRGKIIVKHGGTYLEVWAQAETIITLKCDRCLQQYNHRLVLDTNEIIWLEAEPEEPARHGVEVKSELEDLVESLPPDGHFPPDVWLYEQLCLAVPLRQLCNLDCVGISPVGTPIPEPAKKAETLDSRWGILETLKERLENN</sequence>
<gene>
    <name evidence="1" type="ORF">C7B77_06720</name>
</gene>
<name>A0A2T1GJF0_9CYAN</name>
<comment type="caution">
    <text evidence="1">The sequence shown here is derived from an EMBL/GenBank/DDBJ whole genome shotgun (WGS) entry which is preliminary data.</text>
</comment>
<dbReference type="RefSeq" id="WP_106301869.1">
    <property type="nucleotide sequence ID" value="NZ_PVWO01000056.1"/>
</dbReference>
<keyword evidence="2" id="KW-1185">Reference proteome</keyword>
<accession>A0A2T1GJF0</accession>
<dbReference type="Proteomes" id="UP000238937">
    <property type="component" value="Unassembled WGS sequence"/>
</dbReference>
<dbReference type="AlphaFoldDB" id="A0A2T1GJF0"/>
<dbReference type="EMBL" id="PVWO01000056">
    <property type="protein sequence ID" value="PSB57909.1"/>
    <property type="molecule type" value="Genomic_DNA"/>
</dbReference>